<dbReference type="InterPro" id="IPR049492">
    <property type="entry name" value="BD-FAE-like_dom"/>
</dbReference>
<evidence type="ECO:0000313" key="7">
    <source>
        <dbReference type="Proteomes" id="UP000317429"/>
    </source>
</evidence>
<dbReference type="Pfam" id="PF00326">
    <property type="entry name" value="Peptidase_S9"/>
    <property type="match status" value="1"/>
</dbReference>
<dbReference type="Pfam" id="PF20434">
    <property type="entry name" value="BD-FAE"/>
    <property type="match status" value="1"/>
</dbReference>
<keyword evidence="3" id="KW-0732">Signal</keyword>
<organism evidence="6 7">
    <name type="scientific">Pirellulimonas nuda</name>
    <dbReference type="NCBI Taxonomy" id="2528009"/>
    <lineage>
        <taxon>Bacteria</taxon>
        <taxon>Pseudomonadati</taxon>
        <taxon>Planctomycetota</taxon>
        <taxon>Planctomycetia</taxon>
        <taxon>Pirellulales</taxon>
        <taxon>Lacipirellulaceae</taxon>
        <taxon>Pirellulimonas</taxon>
    </lineage>
</organism>
<dbReference type="EC" id="3.1.1.1" evidence="6"/>
<dbReference type="OrthoDB" id="9815425at2"/>
<dbReference type="InterPro" id="IPR050300">
    <property type="entry name" value="GDXG_lipolytic_enzyme"/>
</dbReference>
<sequence length="289" mass="30914" precursor="true">MRSPTLLLAGLLLAAGNAPPVQSAEVKPDRLVVYKSVDGVELKLHAFEPDGLMPSDRRPAIVFFFGGGWNGGDPKQFYQQAEALAGQGMVAFSAEYRVKSRNKTTPLECVKDAKSAIRWVRQHAAELGVDPDRIVAAGGSAGGHIAACTGVIDGCEEAGEDQKISSVPNAMILFNPVLDTTDKGFGANRFKPGQRTTLSPCHHVREGLAPTIVFHGTTDTTVPFENAERFAQQMTEAGNTCVLVPFANKGHGFFNGTLFRPANDGVDYAQTMERAVAFLATHGFLATPK</sequence>
<feature type="signal peptide" evidence="3">
    <location>
        <begin position="1"/>
        <end position="23"/>
    </location>
</feature>
<dbReference type="Proteomes" id="UP000317429">
    <property type="component" value="Chromosome"/>
</dbReference>
<feature type="chain" id="PRO_5022182230" evidence="3">
    <location>
        <begin position="24"/>
        <end position="289"/>
    </location>
</feature>
<accession>A0A518DBM0</accession>
<dbReference type="GO" id="GO:0106435">
    <property type="term" value="F:carboxylesterase activity"/>
    <property type="evidence" value="ECO:0007669"/>
    <property type="project" value="UniProtKB-EC"/>
</dbReference>
<dbReference type="RefSeq" id="WP_145284307.1">
    <property type="nucleotide sequence ID" value="NZ_CP036291.1"/>
</dbReference>
<evidence type="ECO:0000256" key="2">
    <source>
        <dbReference type="ARBA" id="ARBA00022801"/>
    </source>
</evidence>
<evidence type="ECO:0000259" key="5">
    <source>
        <dbReference type="Pfam" id="PF20434"/>
    </source>
</evidence>
<dbReference type="InterPro" id="IPR029058">
    <property type="entry name" value="AB_hydrolase_fold"/>
</dbReference>
<name>A0A518DBM0_9BACT</name>
<evidence type="ECO:0000256" key="1">
    <source>
        <dbReference type="ARBA" id="ARBA00010515"/>
    </source>
</evidence>
<dbReference type="KEGG" id="pnd:Pla175_22440"/>
<protein>
    <submittedName>
        <fullName evidence="6">Carboxylesterase NlhH</fullName>
        <ecNumber evidence="6">3.1.1.1</ecNumber>
    </submittedName>
</protein>
<evidence type="ECO:0000313" key="6">
    <source>
        <dbReference type="EMBL" id="QDU88860.1"/>
    </source>
</evidence>
<feature type="domain" description="BD-FAE-like" evidence="5">
    <location>
        <begin position="56"/>
        <end position="157"/>
    </location>
</feature>
<evidence type="ECO:0000256" key="3">
    <source>
        <dbReference type="SAM" id="SignalP"/>
    </source>
</evidence>
<dbReference type="PANTHER" id="PTHR48081">
    <property type="entry name" value="AB HYDROLASE SUPERFAMILY PROTEIN C4A8.06C"/>
    <property type="match status" value="1"/>
</dbReference>
<dbReference type="AlphaFoldDB" id="A0A518DBM0"/>
<dbReference type="Gene3D" id="3.40.50.1820">
    <property type="entry name" value="alpha/beta hydrolase"/>
    <property type="match status" value="1"/>
</dbReference>
<dbReference type="EMBL" id="CP036291">
    <property type="protein sequence ID" value="QDU88860.1"/>
    <property type="molecule type" value="Genomic_DNA"/>
</dbReference>
<keyword evidence="2 6" id="KW-0378">Hydrolase</keyword>
<dbReference type="InterPro" id="IPR001375">
    <property type="entry name" value="Peptidase_S9_cat"/>
</dbReference>
<proteinExistence type="inferred from homology"/>
<comment type="similarity">
    <text evidence="1">Belongs to the 'GDXG' lipolytic enzyme family.</text>
</comment>
<dbReference type="PANTHER" id="PTHR48081:SF30">
    <property type="entry name" value="ACETYL-HYDROLASE LIPR-RELATED"/>
    <property type="match status" value="1"/>
</dbReference>
<evidence type="ECO:0000259" key="4">
    <source>
        <dbReference type="Pfam" id="PF00326"/>
    </source>
</evidence>
<reference evidence="6 7" key="1">
    <citation type="submission" date="2019-02" db="EMBL/GenBank/DDBJ databases">
        <title>Deep-cultivation of Planctomycetes and their phenomic and genomic characterization uncovers novel biology.</title>
        <authorList>
            <person name="Wiegand S."/>
            <person name="Jogler M."/>
            <person name="Boedeker C."/>
            <person name="Pinto D."/>
            <person name="Vollmers J."/>
            <person name="Rivas-Marin E."/>
            <person name="Kohn T."/>
            <person name="Peeters S.H."/>
            <person name="Heuer A."/>
            <person name="Rast P."/>
            <person name="Oberbeckmann S."/>
            <person name="Bunk B."/>
            <person name="Jeske O."/>
            <person name="Meyerdierks A."/>
            <person name="Storesund J.E."/>
            <person name="Kallscheuer N."/>
            <person name="Luecker S."/>
            <person name="Lage O.M."/>
            <person name="Pohl T."/>
            <person name="Merkel B.J."/>
            <person name="Hornburger P."/>
            <person name="Mueller R.-W."/>
            <person name="Bruemmer F."/>
            <person name="Labrenz M."/>
            <person name="Spormann A.M."/>
            <person name="Op den Camp H."/>
            <person name="Overmann J."/>
            <person name="Amann R."/>
            <person name="Jetten M.S.M."/>
            <person name="Mascher T."/>
            <person name="Medema M.H."/>
            <person name="Devos D.P."/>
            <person name="Kaster A.-K."/>
            <person name="Ovreas L."/>
            <person name="Rohde M."/>
            <person name="Galperin M.Y."/>
            <person name="Jogler C."/>
        </authorList>
    </citation>
    <scope>NUCLEOTIDE SEQUENCE [LARGE SCALE GENOMIC DNA]</scope>
    <source>
        <strain evidence="6 7">Pla175</strain>
    </source>
</reference>
<dbReference type="SUPFAM" id="SSF53474">
    <property type="entry name" value="alpha/beta-Hydrolases"/>
    <property type="match status" value="1"/>
</dbReference>
<gene>
    <name evidence="6" type="primary">nlhH_2</name>
    <name evidence="6" type="ORF">Pla175_22440</name>
</gene>
<dbReference type="GO" id="GO:0004806">
    <property type="term" value="F:triacylglycerol lipase activity"/>
    <property type="evidence" value="ECO:0007669"/>
    <property type="project" value="TreeGrafter"/>
</dbReference>
<feature type="domain" description="Peptidase S9 prolyl oligopeptidase catalytic" evidence="4">
    <location>
        <begin position="191"/>
        <end position="255"/>
    </location>
</feature>
<keyword evidence="7" id="KW-1185">Reference proteome</keyword>